<evidence type="ECO:0000259" key="1">
    <source>
        <dbReference type="PROSITE" id="PS50943"/>
    </source>
</evidence>
<name>A0A7Z0EQP8_9ACTN</name>
<protein>
    <submittedName>
        <fullName evidence="2">Plasmid maintenance system antidote protein VapI</fullName>
    </submittedName>
</protein>
<dbReference type="CDD" id="cd00093">
    <property type="entry name" value="HTH_XRE"/>
    <property type="match status" value="1"/>
</dbReference>
<dbReference type="RefSeq" id="WP_179824770.1">
    <property type="nucleotide sequence ID" value="NZ_JACCFS010000001.1"/>
</dbReference>
<dbReference type="PROSITE" id="PS50943">
    <property type="entry name" value="HTH_CROC1"/>
    <property type="match status" value="1"/>
</dbReference>
<keyword evidence="3" id="KW-1185">Reference proteome</keyword>
<dbReference type="InterPro" id="IPR043917">
    <property type="entry name" value="DUF5753"/>
</dbReference>
<dbReference type="AlphaFoldDB" id="A0A7Z0EQP8"/>
<dbReference type="InterPro" id="IPR010982">
    <property type="entry name" value="Lambda_DNA-bd_dom_sf"/>
</dbReference>
<gene>
    <name evidence="2" type="ORF">HNR10_003426</name>
</gene>
<dbReference type="GO" id="GO:0003677">
    <property type="term" value="F:DNA binding"/>
    <property type="evidence" value="ECO:0007669"/>
    <property type="project" value="InterPro"/>
</dbReference>
<evidence type="ECO:0000313" key="3">
    <source>
        <dbReference type="Proteomes" id="UP000572051"/>
    </source>
</evidence>
<dbReference type="InterPro" id="IPR001387">
    <property type="entry name" value="Cro/C1-type_HTH"/>
</dbReference>
<feature type="domain" description="HTH cro/C1-type" evidence="1">
    <location>
        <begin position="18"/>
        <end position="72"/>
    </location>
</feature>
<reference evidence="2 3" key="1">
    <citation type="submission" date="2020-07" db="EMBL/GenBank/DDBJ databases">
        <title>Sequencing the genomes of 1000 actinobacteria strains.</title>
        <authorList>
            <person name="Klenk H.-P."/>
        </authorList>
    </citation>
    <scope>NUCLEOTIDE SEQUENCE [LARGE SCALE GENOMIC DNA]</scope>
    <source>
        <strain evidence="2 3">DSM 44442</strain>
    </source>
</reference>
<dbReference type="Pfam" id="PF19054">
    <property type="entry name" value="DUF5753"/>
    <property type="match status" value="1"/>
</dbReference>
<comment type="caution">
    <text evidence="2">The sequence shown here is derived from an EMBL/GenBank/DDBJ whole genome shotgun (WGS) entry which is preliminary data.</text>
</comment>
<proteinExistence type="predicted"/>
<dbReference type="Proteomes" id="UP000572051">
    <property type="component" value="Unassembled WGS sequence"/>
</dbReference>
<dbReference type="SMART" id="SM00530">
    <property type="entry name" value="HTH_XRE"/>
    <property type="match status" value="1"/>
</dbReference>
<accession>A0A7Z0EQP8</accession>
<dbReference type="SUPFAM" id="SSF47413">
    <property type="entry name" value="lambda repressor-like DNA-binding domains"/>
    <property type="match status" value="1"/>
</dbReference>
<organism evidence="2 3">
    <name type="scientific">Nocardiopsis aegyptia</name>
    <dbReference type="NCBI Taxonomy" id="220378"/>
    <lineage>
        <taxon>Bacteria</taxon>
        <taxon>Bacillati</taxon>
        <taxon>Actinomycetota</taxon>
        <taxon>Actinomycetes</taxon>
        <taxon>Streptosporangiales</taxon>
        <taxon>Nocardiopsidaceae</taxon>
        <taxon>Nocardiopsis</taxon>
    </lineage>
</organism>
<dbReference type="Pfam" id="PF13560">
    <property type="entry name" value="HTH_31"/>
    <property type="match status" value="1"/>
</dbReference>
<dbReference type="EMBL" id="JACCFS010000001">
    <property type="protein sequence ID" value="NYJ35545.1"/>
    <property type="molecule type" value="Genomic_DNA"/>
</dbReference>
<evidence type="ECO:0000313" key="2">
    <source>
        <dbReference type="EMBL" id="NYJ35545.1"/>
    </source>
</evidence>
<sequence>MRMDKRGKAKWRRVGEELTALRQRKGLKQTQLAPDINVVPAHISAWEHGKRGMTEDQALRLDEALDANGRFHRVWKNANAPKQLPEWYERVPGIERKVSELREYQCLLFPGLIQTPDYARVAIQDALPWCSPAEVARMVESRMQRQEILYKEHPPLVSMVVEASVLNRVMGDRTIMAGQLESLLALVEEGRLRFQSMPSEPQRHPGSAGPFCVYTFPDAPALASAEYAGGEVLMDDLEKVQQRMTIFGFLQADALSLDATAELVSTIRKRIDE</sequence>
<dbReference type="Gene3D" id="1.10.260.40">
    <property type="entry name" value="lambda repressor-like DNA-binding domains"/>
    <property type="match status" value="1"/>
</dbReference>